<dbReference type="SUPFAM" id="SSF46938">
    <property type="entry name" value="CRAL/TRIO N-terminal domain"/>
    <property type="match status" value="1"/>
</dbReference>
<name>A0AAW2HT52_9NEOP</name>
<gene>
    <name evidence="2" type="ORF">PYX00_005931</name>
</gene>
<feature type="domain" description="CRAL-TRIO" evidence="1">
    <location>
        <begin position="89"/>
        <end position="250"/>
    </location>
</feature>
<dbReference type="InterPro" id="IPR036273">
    <property type="entry name" value="CRAL/TRIO_N_dom_sf"/>
</dbReference>
<evidence type="ECO:0000313" key="2">
    <source>
        <dbReference type="EMBL" id="KAL0273200.1"/>
    </source>
</evidence>
<dbReference type="SUPFAM" id="SSF52087">
    <property type="entry name" value="CRAL/TRIO domain"/>
    <property type="match status" value="1"/>
</dbReference>
<reference evidence="2" key="1">
    <citation type="journal article" date="2024" name="Gigascience">
        <title>Chromosome-level genome of the poultry shaft louse Menopon gallinae provides insight into the host-switching and adaptive evolution of parasitic lice.</title>
        <authorList>
            <person name="Xu Y."/>
            <person name="Ma L."/>
            <person name="Liu S."/>
            <person name="Liang Y."/>
            <person name="Liu Q."/>
            <person name="He Z."/>
            <person name="Tian L."/>
            <person name="Duan Y."/>
            <person name="Cai W."/>
            <person name="Li H."/>
            <person name="Song F."/>
        </authorList>
    </citation>
    <scope>NUCLEOTIDE SEQUENCE</scope>
    <source>
        <strain evidence="2">Cailab_2023a</strain>
    </source>
</reference>
<proteinExistence type="predicted"/>
<dbReference type="AlphaFoldDB" id="A0AAW2HT52"/>
<sequence length="303" mass="34840">MEKVSDANMSEFEREIGMTREEDVKTLRNWINCQPHLPDLKDDEETAHWLRNFLFFCKNRPEKAKRNLEHYFSSRSLVPELFGSRDPADEAIAASVKNLYLFPLPRLTPDGCRVHLFSHAVADASAYDADAFMRRALMFLDWKIKEDVTCGDIFIFHMKYSSLAHLGKYNFATLSRFIATVINAYPLRIKSVHFTAAPSFVSYIISNPFITDKIKKRIKVHAGDNFKDLLTEIPARCLPKELGGTIEDSLEALNDAQYGRLLALRDWYLSTRDWKSDEGKRPPELKTNDLFGCDGSFRSLNVD</sequence>
<dbReference type="InterPro" id="IPR001251">
    <property type="entry name" value="CRAL-TRIO_dom"/>
</dbReference>
<dbReference type="EMBL" id="JARGDH010000003">
    <property type="protein sequence ID" value="KAL0273200.1"/>
    <property type="molecule type" value="Genomic_DNA"/>
</dbReference>
<dbReference type="GO" id="GO:1902936">
    <property type="term" value="F:phosphatidylinositol bisphosphate binding"/>
    <property type="evidence" value="ECO:0007669"/>
    <property type="project" value="TreeGrafter"/>
</dbReference>
<evidence type="ECO:0000259" key="1">
    <source>
        <dbReference type="PROSITE" id="PS50191"/>
    </source>
</evidence>
<accession>A0AAW2HT52</accession>
<dbReference type="GO" id="GO:0016020">
    <property type="term" value="C:membrane"/>
    <property type="evidence" value="ECO:0007669"/>
    <property type="project" value="TreeGrafter"/>
</dbReference>
<dbReference type="CDD" id="cd00170">
    <property type="entry name" value="SEC14"/>
    <property type="match status" value="1"/>
</dbReference>
<dbReference type="Gene3D" id="3.40.525.10">
    <property type="entry name" value="CRAL-TRIO lipid binding domain"/>
    <property type="match status" value="1"/>
</dbReference>
<comment type="caution">
    <text evidence="2">The sequence shown here is derived from an EMBL/GenBank/DDBJ whole genome shotgun (WGS) entry which is preliminary data.</text>
</comment>
<dbReference type="PROSITE" id="PS50191">
    <property type="entry name" value="CRAL_TRIO"/>
    <property type="match status" value="1"/>
</dbReference>
<dbReference type="SMART" id="SM00516">
    <property type="entry name" value="SEC14"/>
    <property type="match status" value="1"/>
</dbReference>
<protein>
    <recommendedName>
        <fullName evidence="1">CRAL-TRIO domain-containing protein</fullName>
    </recommendedName>
</protein>
<dbReference type="Pfam" id="PF00650">
    <property type="entry name" value="CRAL_TRIO"/>
    <property type="match status" value="1"/>
</dbReference>
<dbReference type="PANTHER" id="PTHR10174">
    <property type="entry name" value="ALPHA-TOCOPHEROL TRANSFER PROTEIN-RELATED"/>
    <property type="match status" value="1"/>
</dbReference>
<dbReference type="InterPro" id="IPR036865">
    <property type="entry name" value="CRAL-TRIO_dom_sf"/>
</dbReference>
<dbReference type="PANTHER" id="PTHR10174:SF224">
    <property type="entry name" value="RETINOL-BINDING PROTEIN PINTA"/>
    <property type="match status" value="1"/>
</dbReference>
<organism evidence="2">
    <name type="scientific">Menopon gallinae</name>
    <name type="common">poultry shaft louse</name>
    <dbReference type="NCBI Taxonomy" id="328185"/>
    <lineage>
        <taxon>Eukaryota</taxon>
        <taxon>Metazoa</taxon>
        <taxon>Ecdysozoa</taxon>
        <taxon>Arthropoda</taxon>
        <taxon>Hexapoda</taxon>
        <taxon>Insecta</taxon>
        <taxon>Pterygota</taxon>
        <taxon>Neoptera</taxon>
        <taxon>Paraneoptera</taxon>
        <taxon>Psocodea</taxon>
        <taxon>Troctomorpha</taxon>
        <taxon>Phthiraptera</taxon>
        <taxon>Amblycera</taxon>
        <taxon>Menoponidae</taxon>
        <taxon>Menopon</taxon>
    </lineage>
</organism>